<dbReference type="Gene3D" id="1.10.1420.10">
    <property type="match status" value="2"/>
</dbReference>
<dbReference type="GO" id="GO:0140664">
    <property type="term" value="F:ATP-dependent DNA damage sensor activity"/>
    <property type="evidence" value="ECO:0007669"/>
    <property type="project" value="InterPro"/>
</dbReference>
<keyword evidence="7" id="KW-0539">Nucleus</keyword>
<keyword evidence="12" id="KW-1185">Reference proteome</keyword>
<evidence type="ECO:0000256" key="8">
    <source>
        <dbReference type="ARBA" id="ARBA00029792"/>
    </source>
</evidence>
<dbReference type="GO" id="GO:0005634">
    <property type="term" value="C:nucleus"/>
    <property type="evidence" value="ECO:0007669"/>
    <property type="project" value="UniProtKB-SubCell"/>
</dbReference>
<evidence type="ECO:0000259" key="10">
    <source>
        <dbReference type="PROSITE" id="PS00486"/>
    </source>
</evidence>
<protein>
    <recommendedName>
        <fullName evidence="8">MutS protein homolog 3</fullName>
    </recommendedName>
</protein>
<keyword evidence="4" id="KW-0067">ATP-binding</keyword>
<keyword evidence="5" id="KW-0238">DNA-binding</keyword>
<dbReference type="GO" id="GO:0006312">
    <property type="term" value="P:mitotic recombination"/>
    <property type="evidence" value="ECO:0007669"/>
    <property type="project" value="TreeGrafter"/>
</dbReference>
<dbReference type="SUPFAM" id="SSF48334">
    <property type="entry name" value="DNA repair protein MutS, domain III"/>
    <property type="match status" value="1"/>
</dbReference>
<dbReference type="InterPro" id="IPR036187">
    <property type="entry name" value="DNA_mismatch_repair_MutS_sf"/>
</dbReference>
<dbReference type="InterPro" id="IPR027417">
    <property type="entry name" value="P-loop_NTPase"/>
</dbReference>
<dbReference type="Pfam" id="PF05190">
    <property type="entry name" value="MutS_IV"/>
    <property type="match status" value="1"/>
</dbReference>
<keyword evidence="6" id="KW-0227">DNA damage</keyword>
<dbReference type="InterPro" id="IPR000432">
    <property type="entry name" value="DNA_mismatch_repair_MutS_C"/>
</dbReference>
<comment type="caution">
    <text evidence="11">The sequence shown here is derived from an EMBL/GenBank/DDBJ whole genome shotgun (WGS) entry which is preliminary data.</text>
</comment>
<dbReference type="PANTHER" id="PTHR11361">
    <property type="entry name" value="DNA MISMATCH REPAIR PROTEIN MUTS FAMILY MEMBER"/>
    <property type="match status" value="1"/>
</dbReference>
<dbReference type="GO" id="GO:0006298">
    <property type="term" value="P:mismatch repair"/>
    <property type="evidence" value="ECO:0007669"/>
    <property type="project" value="InterPro"/>
</dbReference>
<evidence type="ECO:0000256" key="2">
    <source>
        <dbReference type="ARBA" id="ARBA00006271"/>
    </source>
</evidence>
<name>A0AAD5SN19_9FUNG</name>
<dbReference type="GO" id="GO:0005524">
    <property type="term" value="F:ATP binding"/>
    <property type="evidence" value="ECO:0007669"/>
    <property type="project" value="UniProtKB-KW"/>
</dbReference>
<evidence type="ECO:0000256" key="7">
    <source>
        <dbReference type="ARBA" id="ARBA00023242"/>
    </source>
</evidence>
<reference evidence="11" key="1">
    <citation type="submission" date="2020-05" db="EMBL/GenBank/DDBJ databases">
        <title>Phylogenomic resolution of chytrid fungi.</title>
        <authorList>
            <person name="Stajich J.E."/>
            <person name="Amses K."/>
            <person name="Simmons R."/>
            <person name="Seto K."/>
            <person name="Myers J."/>
            <person name="Bonds A."/>
            <person name="Quandt C.A."/>
            <person name="Barry K."/>
            <person name="Liu P."/>
            <person name="Grigoriev I."/>
            <person name="Longcore J.E."/>
            <person name="James T.Y."/>
        </authorList>
    </citation>
    <scope>NUCLEOTIDE SEQUENCE</scope>
    <source>
        <strain evidence="11">JEL0513</strain>
    </source>
</reference>
<dbReference type="Pfam" id="PF05192">
    <property type="entry name" value="MutS_III"/>
    <property type="match status" value="1"/>
</dbReference>
<dbReference type="InterPro" id="IPR045076">
    <property type="entry name" value="MutS"/>
</dbReference>
<evidence type="ECO:0000256" key="4">
    <source>
        <dbReference type="ARBA" id="ARBA00022840"/>
    </source>
</evidence>
<dbReference type="Proteomes" id="UP001211907">
    <property type="component" value="Unassembled WGS sequence"/>
</dbReference>
<dbReference type="Gene3D" id="3.40.50.300">
    <property type="entry name" value="P-loop containing nucleotide triphosphate hydrolases"/>
    <property type="match status" value="1"/>
</dbReference>
<evidence type="ECO:0000256" key="3">
    <source>
        <dbReference type="ARBA" id="ARBA00022741"/>
    </source>
</evidence>
<dbReference type="PROSITE" id="PS00486">
    <property type="entry name" value="DNA_MISMATCH_REPAIR_2"/>
    <property type="match status" value="1"/>
</dbReference>
<keyword evidence="9" id="KW-0175">Coiled coil</keyword>
<dbReference type="SMART" id="SM00533">
    <property type="entry name" value="MUTSd"/>
    <property type="match status" value="1"/>
</dbReference>
<dbReference type="SMART" id="SM00534">
    <property type="entry name" value="MUTSac"/>
    <property type="match status" value="1"/>
</dbReference>
<feature type="coiled-coil region" evidence="9">
    <location>
        <begin position="186"/>
        <end position="213"/>
    </location>
</feature>
<dbReference type="InterPro" id="IPR007696">
    <property type="entry name" value="DNA_mismatch_repair_MutS_core"/>
</dbReference>
<dbReference type="Pfam" id="PF00488">
    <property type="entry name" value="MutS_V"/>
    <property type="match status" value="1"/>
</dbReference>
<evidence type="ECO:0000256" key="6">
    <source>
        <dbReference type="ARBA" id="ARBA00023204"/>
    </source>
</evidence>
<evidence type="ECO:0000313" key="12">
    <source>
        <dbReference type="Proteomes" id="UP001211907"/>
    </source>
</evidence>
<sequence>MVLSGPTLKALEVFETEFAESNNDGKGYKGSLIWALDHTITKFGSRLLRKWIGKPLVNVEMLNQRVDAVEEVIKCVSTENIPIVKMRGLLHQIPDLEKSLPRIHYTRCPPSDLYATLTAFQKISSTFPNASIAQSFKSPILNTIFSRPASIASLVEGYITVLDSAACAKNRKHDVFLFSEDDDGRVSEKRARVKALKEKLRVCEAEFEKLLQSIRKKFKGGSAVEFVSVSGTDYLIEVKAANVGSVPKDWVCVSKLKAVSRFHTPEVLEQMHERDMIIEQLSIAADIAYTEFLGEVAASYQELRDVVQSLAIVDCLMSLAKVADQPGYTKPTYSADPVMCVKDGRHPMVEMLISNFVPNDISLTKNDRCLLITGPNMGGKSSYIRQVALLAIMGQIGSYVPATSAHLGIFDSIHTRMGAYDDITRGQSTFMKELAETSEIMHSATPRSLVIVDELGRGTSTHDGTAIAYSCLQYFLKDIKCATLFVTHYPVLGNVAGVQCAHVGFIADDDTKGDDGNDTTVTFLYKLTAGLANCSYGLNVARLAGIPETVVKSAYVQSKKLEALHEGKNPFTRKGLKVLKAAFV</sequence>
<evidence type="ECO:0000256" key="1">
    <source>
        <dbReference type="ARBA" id="ARBA00004123"/>
    </source>
</evidence>
<comment type="similarity">
    <text evidence="2">Belongs to the DNA mismatch repair MutS family.</text>
</comment>
<dbReference type="AlphaFoldDB" id="A0AAD5SN19"/>
<keyword evidence="6" id="KW-0234">DNA repair</keyword>
<dbReference type="PANTHER" id="PTHR11361:SF122">
    <property type="entry name" value="DNA MISMATCH REPAIR PROTEIN MSH3"/>
    <property type="match status" value="1"/>
</dbReference>
<evidence type="ECO:0000256" key="9">
    <source>
        <dbReference type="SAM" id="Coils"/>
    </source>
</evidence>
<evidence type="ECO:0000313" key="11">
    <source>
        <dbReference type="EMBL" id="KAJ3085849.1"/>
    </source>
</evidence>
<comment type="subcellular location">
    <subcellularLocation>
        <location evidence="1">Nucleus</location>
    </subcellularLocation>
</comment>
<dbReference type="GO" id="GO:0030983">
    <property type="term" value="F:mismatched DNA binding"/>
    <property type="evidence" value="ECO:0007669"/>
    <property type="project" value="InterPro"/>
</dbReference>
<dbReference type="SUPFAM" id="SSF52540">
    <property type="entry name" value="P-loop containing nucleoside triphosphate hydrolases"/>
    <property type="match status" value="1"/>
</dbReference>
<dbReference type="InterPro" id="IPR011184">
    <property type="entry name" value="DNA_mismatch_repair_Msh2"/>
</dbReference>
<dbReference type="PIRSF" id="PIRSF005813">
    <property type="entry name" value="MSH2"/>
    <property type="match status" value="1"/>
</dbReference>
<dbReference type="InterPro" id="IPR007861">
    <property type="entry name" value="DNA_mismatch_repair_MutS_clamp"/>
</dbReference>
<gene>
    <name evidence="11" type="primary">MSH3_1</name>
    <name evidence="11" type="ORF">HK100_008907</name>
</gene>
<proteinExistence type="inferred from homology"/>
<dbReference type="EMBL" id="JADGJH010004434">
    <property type="protein sequence ID" value="KAJ3085849.1"/>
    <property type="molecule type" value="Genomic_DNA"/>
</dbReference>
<keyword evidence="3" id="KW-0547">Nucleotide-binding</keyword>
<evidence type="ECO:0000256" key="5">
    <source>
        <dbReference type="ARBA" id="ARBA00023125"/>
    </source>
</evidence>
<accession>A0AAD5SN19</accession>
<organism evidence="11 12">
    <name type="scientific">Physocladia obscura</name>
    <dbReference type="NCBI Taxonomy" id="109957"/>
    <lineage>
        <taxon>Eukaryota</taxon>
        <taxon>Fungi</taxon>
        <taxon>Fungi incertae sedis</taxon>
        <taxon>Chytridiomycota</taxon>
        <taxon>Chytridiomycota incertae sedis</taxon>
        <taxon>Chytridiomycetes</taxon>
        <taxon>Chytridiales</taxon>
        <taxon>Chytriomycetaceae</taxon>
        <taxon>Physocladia</taxon>
    </lineage>
</organism>
<feature type="domain" description="DNA mismatch repair proteins mutS family" evidence="10">
    <location>
        <begin position="448"/>
        <end position="464"/>
    </location>
</feature>